<evidence type="ECO:0000256" key="3">
    <source>
        <dbReference type="ARBA" id="ARBA00022833"/>
    </source>
</evidence>
<feature type="region of interest" description="Disordered" evidence="5">
    <location>
        <begin position="47"/>
        <end position="82"/>
    </location>
</feature>
<dbReference type="Pfam" id="PF26102">
    <property type="entry name" value="Ig_SPL7"/>
    <property type="match status" value="1"/>
</dbReference>
<dbReference type="Proteomes" id="UP001180020">
    <property type="component" value="Unassembled WGS sequence"/>
</dbReference>
<evidence type="ECO:0000259" key="7">
    <source>
        <dbReference type="PROSITE" id="PS51141"/>
    </source>
</evidence>
<feature type="transmembrane region" description="Helical" evidence="6">
    <location>
        <begin position="769"/>
        <end position="790"/>
    </location>
</feature>
<gene>
    <name evidence="8" type="primary">SPL9</name>
    <name evidence="8" type="ORF">QJS10_CPA16g00994</name>
</gene>
<protein>
    <submittedName>
        <fullName evidence="8">Squamosa promoter-binding-like protein 9</fullName>
    </submittedName>
</protein>
<feature type="region of interest" description="Disordered" evidence="5">
    <location>
        <begin position="1"/>
        <end position="21"/>
    </location>
</feature>
<proteinExistence type="predicted"/>
<dbReference type="Pfam" id="PF03110">
    <property type="entry name" value="SBP"/>
    <property type="match status" value="1"/>
</dbReference>
<name>A0AAV9D2W7_ACOCL</name>
<comment type="caution">
    <text evidence="8">The sequence shown here is derived from an EMBL/GenBank/DDBJ whole genome shotgun (WGS) entry which is preliminary data.</text>
</comment>
<keyword evidence="6" id="KW-0812">Transmembrane</keyword>
<evidence type="ECO:0000256" key="6">
    <source>
        <dbReference type="SAM" id="Phobius"/>
    </source>
</evidence>
<dbReference type="GO" id="GO:0005634">
    <property type="term" value="C:nucleus"/>
    <property type="evidence" value="ECO:0007669"/>
    <property type="project" value="InterPro"/>
</dbReference>
<dbReference type="AlphaFoldDB" id="A0AAV9D2W7"/>
<sequence length="812" mass="90489">MENPQTTPSTTTTTTTTTVEETTSAIWDWEVLLDFPIPAEEEDPLLIFPWPEVDPPPPTPPEPPSDPRPSSNPVSAVSDRVQKRDPRLTCANFLAGRVPCSCPEEDLEAAAAEGEAVAAASGGGILKKRARKGTAGAGRSNVRCQVPGCEADISELKGYHRRHHVCLTCANAESVILDDVQMRYCQQCGKFHILQDFDQDKRSCRRKLERHNKRRRRRSTCISNIVEKEKEVDLPIEDITCPGETDKDIPCPGNKDIDTVVLLESDDGHGSPICLIPSVRNVKSAASFEDYGEIPKEGADISKLTMISSFADDKTGYSSMCPTGRLSFKLYDWNPAEFPRRLRHQIFQWLASMPVELEGYIRPGCTMLTVFIAMPCFMWDKLSRHAAEFLNDFIHGPESVLSGRGTVLIYLNNMIYEVLEDGTSLMNIRMDVQVPRLHYVYPTVFEAGKPMEFIACGSNLSQPKFQFLVSFAGKYLPCNFSFAAPHGKESQTYPRSEEESCGSFEHEIFKIHVPHTQAKLLGPAFIEIENESGLSNFIPVLLGDKPSCAEMQRLQQIIGGFSHQENFASKVMDANIVPDLCSVHILEHRVISELLLDIAWLLQQSLSDSREALLTSVHIQRLLCVVRLLIQHRSVSILEKILKSLKAIMDKKIGYPEDRAVDPDLSLLQECIAHAREMVNEKLELDNNSELVLINSVDIGRPCNRPISVEGEDDSNSATITASEEVEESDTLLSNRIAKKQKCFPSSIQGFEWSENGCGRTLPRIIKKAHLAILLMATVAMCFGICITVFHPHNAVEFTISVGKCVFGSFKP</sequence>
<evidence type="ECO:0000313" key="8">
    <source>
        <dbReference type="EMBL" id="KAK1295560.1"/>
    </source>
</evidence>
<dbReference type="PANTHER" id="PTHR31251:SF108">
    <property type="entry name" value="SQUAMOSA PROMOTER-BINDING-LIKE PROTEIN 7"/>
    <property type="match status" value="1"/>
</dbReference>
<keyword evidence="6" id="KW-1133">Transmembrane helix</keyword>
<dbReference type="SUPFAM" id="SSF103612">
    <property type="entry name" value="SBT domain"/>
    <property type="match status" value="1"/>
</dbReference>
<feature type="domain" description="SBP-type" evidence="7">
    <location>
        <begin position="141"/>
        <end position="218"/>
    </location>
</feature>
<reference evidence="8" key="1">
    <citation type="journal article" date="2023" name="Nat. Commun.">
        <title>Diploid and tetraploid genomes of Acorus and the evolution of monocots.</title>
        <authorList>
            <person name="Ma L."/>
            <person name="Liu K.W."/>
            <person name="Li Z."/>
            <person name="Hsiao Y.Y."/>
            <person name="Qi Y."/>
            <person name="Fu T."/>
            <person name="Tang G.D."/>
            <person name="Zhang D."/>
            <person name="Sun W.H."/>
            <person name="Liu D.K."/>
            <person name="Li Y."/>
            <person name="Chen G.Z."/>
            <person name="Liu X.D."/>
            <person name="Liao X.Y."/>
            <person name="Jiang Y.T."/>
            <person name="Yu X."/>
            <person name="Hao Y."/>
            <person name="Huang J."/>
            <person name="Zhao X.W."/>
            <person name="Ke S."/>
            <person name="Chen Y.Y."/>
            <person name="Wu W.L."/>
            <person name="Hsu J.L."/>
            <person name="Lin Y.F."/>
            <person name="Huang M.D."/>
            <person name="Li C.Y."/>
            <person name="Huang L."/>
            <person name="Wang Z.W."/>
            <person name="Zhao X."/>
            <person name="Zhong W.Y."/>
            <person name="Peng D.H."/>
            <person name="Ahmad S."/>
            <person name="Lan S."/>
            <person name="Zhang J.S."/>
            <person name="Tsai W.C."/>
            <person name="Van de Peer Y."/>
            <person name="Liu Z.J."/>
        </authorList>
    </citation>
    <scope>NUCLEOTIDE SEQUENCE</scope>
    <source>
        <strain evidence="8">CP</strain>
    </source>
</reference>
<evidence type="ECO:0000256" key="1">
    <source>
        <dbReference type="ARBA" id="ARBA00022723"/>
    </source>
</evidence>
<dbReference type="PANTHER" id="PTHR31251">
    <property type="entry name" value="SQUAMOSA PROMOTER-BINDING-LIKE PROTEIN 4"/>
    <property type="match status" value="1"/>
</dbReference>
<evidence type="ECO:0000256" key="4">
    <source>
        <dbReference type="PROSITE-ProRule" id="PRU00470"/>
    </source>
</evidence>
<reference evidence="8" key="2">
    <citation type="submission" date="2023-06" db="EMBL/GenBank/DDBJ databases">
        <authorList>
            <person name="Ma L."/>
            <person name="Liu K.-W."/>
            <person name="Li Z."/>
            <person name="Hsiao Y.-Y."/>
            <person name="Qi Y."/>
            <person name="Fu T."/>
            <person name="Tang G."/>
            <person name="Zhang D."/>
            <person name="Sun W.-H."/>
            <person name="Liu D.-K."/>
            <person name="Li Y."/>
            <person name="Chen G.-Z."/>
            <person name="Liu X.-D."/>
            <person name="Liao X.-Y."/>
            <person name="Jiang Y.-T."/>
            <person name="Yu X."/>
            <person name="Hao Y."/>
            <person name="Huang J."/>
            <person name="Zhao X.-W."/>
            <person name="Ke S."/>
            <person name="Chen Y.-Y."/>
            <person name="Wu W.-L."/>
            <person name="Hsu J.-L."/>
            <person name="Lin Y.-F."/>
            <person name="Huang M.-D."/>
            <person name="Li C.-Y."/>
            <person name="Huang L."/>
            <person name="Wang Z.-W."/>
            <person name="Zhao X."/>
            <person name="Zhong W.-Y."/>
            <person name="Peng D.-H."/>
            <person name="Ahmad S."/>
            <person name="Lan S."/>
            <person name="Zhang J.-S."/>
            <person name="Tsai W.-C."/>
            <person name="Van De Peer Y."/>
            <person name="Liu Z.-J."/>
        </authorList>
    </citation>
    <scope>NUCLEOTIDE SEQUENCE</scope>
    <source>
        <strain evidence="8">CP</strain>
        <tissue evidence="8">Leaves</tissue>
    </source>
</reference>
<keyword evidence="9" id="KW-1185">Reference proteome</keyword>
<evidence type="ECO:0000256" key="5">
    <source>
        <dbReference type="SAM" id="MobiDB-lite"/>
    </source>
</evidence>
<dbReference type="InterPro" id="IPR004333">
    <property type="entry name" value="SBP_dom"/>
</dbReference>
<keyword evidence="6" id="KW-0472">Membrane</keyword>
<keyword evidence="1" id="KW-0479">Metal-binding</keyword>
<evidence type="ECO:0000256" key="2">
    <source>
        <dbReference type="ARBA" id="ARBA00022771"/>
    </source>
</evidence>
<dbReference type="InterPro" id="IPR036893">
    <property type="entry name" value="SBP_sf"/>
</dbReference>
<accession>A0AAV9D2W7</accession>
<dbReference type="EMBL" id="JAUJYO010000016">
    <property type="protein sequence ID" value="KAK1295560.1"/>
    <property type="molecule type" value="Genomic_DNA"/>
</dbReference>
<dbReference type="GO" id="GO:0003677">
    <property type="term" value="F:DNA binding"/>
    <property type="evidence" value="ECO:0007669"/>
    <property type="project" value="InterPro"/>
</dbReference>
<evidence type="ECO:0000313" key="9">
    <source>
        <dbReference type="Proteomes" id="UP001180020"/>
    </source>
</evidence>
<dbReference type="InterPro" id="IPR044817">
    <property type="entry name" value="SBP-like"/>
</dbReference>
<organism evidence="8 9">
    <name type="scientific">Acorus calamus</name>
    <name type="common">Sweet flag</name>
    <dbReference type="NCBI Taxonomy" id="4465"/>
    <lineage>
        <taxon>Eukaryota</taxon>
        <taxon>Viridiplantae</taxon>
        <taxon>Streptophyta</taxon>
        <taxon>Embryophyta</taxon>
        <taxon>Tracheophyta</taxon>
        <taxon>Spermatophyta</taxon>
        <taxon>Magnoliopsida</taxon>
        <taxon>Liliopsida</taxon>
        <taxon>Acoraceae</taxon>
        <taxon>Acorus</taxon>
    </lineage>
</organism>
<dbReference type="GO" id="GO:0008270">
    <property type="term" value="F:zinc ion binding"/>
    <property type="evidence" value="ECO:0007669"/>
    <property type="project" value="UniProtKB-KW"/>
</dbReference>
<keyword evidence="3" id="KW-0862">Zinc</keyword>
<dbReference type="PROSITE" id="PS51141">
    <property type="entry name" value="ZF_SBP"/>
    <property type="match status" value="1"/>
</dbReference>
<feature type="compositionally biased region" description="Pro residues" evidence="5">
    <location>
        <begin position="52"/>
        <end position="67"/>
    </location>
</feature>
<keyword evidence="2 4" id="KW-0863">Zinc-finger</keyword>
<dbReference type="Gene3D" id="4.10.1100.10">
    <property type="entry name" value="Transcription factor, SBP-box domain"/>
    <property type="match status" value="1"/>
</dbReference>